<dbReference type="PANTHER" id="PTHR43547">
    <property type="entry name" value="TWO-COMPONENT HISTIDINE KINASE"/>
    <property type="match status" value="1"/>
</dbReference>
<organism evidence="8 9">
    <name type="scientific">Sediminibacterium roseum</name>
    <dbReference type="NCBI Taxonomy" id="1978412"/>
    <lineage>
        <taxon>Bacteria</taxon>
        <taxon>Pseudomonadati</taxon>
        <taxon>Bacteroidota</taxon>
        <taxon>Chitinophagia</taxon>
        <taxon>Chitinophagales</taxon>
        <taxon>Chitinophagaceae</taxon>
        <taxon>Sediminibacterium</taxon>
    </lineage>
</organism>
<feature type="domain" description="Histidine kinase" evidence="6">
    <location>
        <begin position="149"/>
        <end position="361"/>
    </location>
</feature>
<sequence>MEPKIRILYIDDEANNLLAFQASFRRLYEIYTAETVADGLNILNDKDIQVIIADQRMPKTTGVEFFNIVRKAHPNPVRILLTGYTDLDALIDAINKGEIFRYIKKPWDEMELKTAIQNAFELYQTRKQLRAKVDELQKANDELNRFVYSTSHDLRSPLANILGILNLAKLQQPGKEKDVNEYFAMIESCVNKMDVFIHKTIEYYKGIRLDDVNEDVDFKKMFTDSIELCNMQNPQIVFDVHVDQPVAFRCDGFRLSLILNNLISNAVKYQRVDEANPRVKLSAVVSERQAVIHIEDNGVGIIEEHLNKIFQIFFRSTDFKNGLGIGLYIVKEALTRIGGEISVKSEFGKGTSFALTVPNQAKEPEK</sequence>
<evidence type="ECO:0000259" key="7">
    <source>
        <dbReference type="PROSITE" id="PS50110"/>
    </source>
</evidence>
<evidence type="ECO:0000313" key="9">
    <source>
        <dbReference type="Proteomes" id="UP000753802"/>
    </source>
</evidence>
<dbReference type="Pfam" id="PF00072">
    <property type="entry name" value="Response_reg"/>
    <property type="match status" value="1"/>
</dbReference>
<dbReference type="Gene3D" id="3.40.50.2300">
    <property type="match status" value="1"/>
</dbReference>
<dbReference type="GO" id="GO:0016301">
    <property type="term" value="F:kinase activity"/>
    <property type="evidence" value="ECO:0007669"/>
    <property type="project" value="UniProtKB-KW"/>
</dbReference>
<dbReference type="InterPro" id="IPR011006">
    <property type="entry name" value="CheY-like_superfamily"/>
</dbReference>
<dbReference type="SUPFAM" id="SSF55874">
    <property type="entry name" value="ATPase domain of HSP90 chaperone/DNA topoisomerase II/histidine kinase"/>
    <property type="match status" value="1"/>
</dbReference>
<dbReference type="PROSITE" id="PS50109">
    <property type="entry name" value="HIS_KIN"/>
    <property type="match status" value="1"/>
</dbReference>
<dbReference type="Proteomes" id="UP000753802">
    <property type="component" value="Unassembled WGS sequence"/>
</dbReference>
<dbReference type="EC" id="2.7.13.3" evidence="2"/>
<reference evidence="8 9" key="1">
    <citation type="submission" date="2020-01" db="EMBL/GenBank/DDBJ databases">
        <title>Genome analysis.</title>
        <authorList>
            <person name="Wu S."/>
            <person name="Wang G."/>
        </authorList>
    </citation>
    <scope>NUCLEOTIDE SEQUENCE [LARGE SCALE GENOMIC DNA]</scope>
    <source>
        <strain evidence="8 9">SYL130</strain>
    </source>
</reference>
<dbReference type="Pfam" id="PF02518">
    <property type="entry name" value="HATPase_c"/>
    <property type="match status" value="1"/>
</dbReference>
<keyword evidence="5" id="KW-0175">Coiled coil</keyword>
<keyword evidence="8" id="KW-0808">Transferase</keyword>
<keyword evidence="3 4" id="KW-0597">Phosphoprotein</keyword>
<dbReference type="EMBL" id="JAACJS010000011">
    <property type="protein sequence ID" value="NCI49509.1"/>
    <property type="molecule type" value="Genomic_DNA"/>
</dbReference>
<feature type="coiled-coil region" evidence="5">
    <location>
        <begin position="119"/>
        <end position="146"/>
    </location>
</feature>
<evidence type="ECO:0000256" key="3">
    <source>
        <dbReference type="ARBA" id="ARBA00022553"/>
    </source>
</evidence>
<evidence type="ECO:0000256" key="2">
    <source>
        <dbReference type="ARBA" id="ARBA00012438"/>
    </source>
</evidence>
<dbReference type="InterPro" id="IPR005467">
    <property type="entry name" value="His_kinase_dom"/>
</dbReference>
<dbReference type="Gene3D" id="3.30.565.10">
    <property type="entry name" value="Histidine kinase-like ATPase, C-terminal domain"/>
    <property type="match status" value="1"/>
</dbReference>
<evidence type="ECO:0000256" key="5">
    <source>
        <dbReference type="SAM" id="Coils"/>
    </source>
</evidence>
<accession>A0ABW9ZRC8</accession>
<dbReference type="PRINTS" id="PR00344">
    <property type="entry name" value="BCTRLSENSOR"/>
</dbReference>
<dbReference type="SMART" id="SM00388">
    <property type="entry name" value="HisKA"/>
    <property type="match status" value="1"/>
</dbReference>
<dbReference type="CDD" id="cd17569">
    <property type="entry name" value="REC_HupR-like"/>
    <property type="match status" value="1"/>
</dbReference>
<comment type="catalytic activity">
    <reaction evidence="1">
        <text>ATP + protein L-histidine = ADP + protein N-phospho-L-histidine.</text>
        <dbReference type="EC" id="2.7.13.3"/>
    </reaction>
</comment>
<dbReference type="InterPro" id="IPR036097">
    <property type="entry name" value="HisK_dim/P_sf"/>
</dbReference>
<feature type="domain" description="Response regulatory" evidence="7">
    <location>
        <begin position="6"/>
        <end position="120"/>
    </location>
</feature>
<name>A0ABW9ZRC8_9BACT</name>
<dbReference type="InterPro" id="IPR003661">
    <property type="entry name" value="HisK_dim/P_dom"/>
</dbReference>
<dbReference type="CDD" id="cd00082">
    <property type="entry name" value="HisKA"/>
    <property type="match status" value="1"/>
</dbReference>
<dbReference type="InterPro" id="IPR003594">
    <property type="entry name" value="HATPase_dom"/>
</dbReference>
<proteinExistence type="predicted"/>
<evidence type="ECO:0000256" key="4">
    <source>
        <dbReference type="PROSITE-ProRule" id="PRU00169"/>
    </source>
</evidence>
<gene>
    <name evidence="8" type="ORF">GWC95_06215</name>
</gene>
<comment type="caution">
    <text evidence="8">The sequence shown here is derived from an EMBL/GenBank/DDBJ whole genome shotgun (WGS) entry which is preliminary data.</text>
</comment>
<dbReference type="PANTHER" id="PTHR43547:SF2">
    <property type="entry name" value="HYBRID SIGNAL TRANSDUCTION HISTIDINE KINASE C"/>
    <property type="match status" value="1"/>
</dbReference>
<keyword evidence="9" id="KW-1185">Reference proteome</keyword>
<evidence type="ECO:0000259" key="6">
    <source>
        <dbReference type="PROSITE" id="PS50109"/>
    </source>
</evidence>
<evidence type="ECO:0000313" key="8">
    <source>
        <dbReference type="EMBL" id="NCI49509.1"/>
    </source>
</evidence>
<dbReference type="Pfam" id="PF00512">
    <property type="entry name" value="HisKA"/>
    <property type="match status" value="1"/>
</dbReference>
<dbReference type="PROSITE" id="PS50110">
    <property type="entry name" value="RESPONSE_REGULATORY"/>
    <property type="match status" value="1"/>
</dbReference>
<dbReference type="SUPFAM" id="SSF47384">
    <property type="entry name" value="Homodimeric domain of signal transducing histidine kinase"/>
    <property type="match status" value="1"/>
</dbReference>
<dbReference type="SMART" id="SM00387">
    <property type="entry name" value="HATPase_c"/>
    <property type="match status" value="1"/>
</dbReference>
<feature type="modified residue" description="4-aspartylphosphate" evidence="4">
    <location>
        <position position="54"/>
    </location>
</feature>
<dbReference type="InterPro" id="IPR004358">
    <property type="entry name" value="Sig_transdc_His_kin-like_C"/>
</dbReference>
<dbReference type="Gene3D" id="1.10.287.130">
    <property type="match status" value="1"/>
</dbReference>
<dbReference type="SMART" id="SM00448">
    <property type="entry name" value="REC"/>
    <property type="match status" value="1"/>
</dbReference>
<dbReference type="InterPro" id="IPR001789">
    <property type="entry name" value="Sig_transdc_resp-reg_receiver"/>
</dbReference>
<evidence type="ECO:0000256" key="1">
    <source>
        <dbReference type="ARBA" id="ARBA00000085"/>
    </source>
</evidence>
<protein>
    <recommendedName>
        <fullName evidence="2">histidine kinase</fullName>
        <ecNumber evidence="2">2.7.13.3</ecNumber>
    </recommendedName>
</protein>
<dbReference type="InterPro" id="IPR036890">
    <property type="entry name" value="HATPase_C_sf"/>
</dbReference>
<dbReference type="SUPFAM" id="SSF52172">
    <property type="entry name" value="CheY-like"/>
    <property type="match status" value="1"/>
</dbReference>
<keyword evidence="8" id="KW-0418">Kinase</keyword>